<protein>
    <submittedName>
        <fullName evidence="4">Fe-S cluster assembly protein SufB</fullName>
    </submittedName>
</protein>
<dbReference type="Pfam" id="PF19295">
    <property type="entry name" value="SufBD_N"/>
    <property type="match status" value="1"/>
</dbReference>
<dbReference type="Pfam" id="PF01458">
    <property type="entry name" value="SUFBD_core"/>
    <property type="match status" value="1"/>
</dbReference>
<reference evidence="4 5" key="1">
    <citation type="submission" date="2020-08" db="EMBL/GenBank/DDBJ databases">
        <title>Genomic Encyclopedia of Type Strains, Phase III (KMG-III): the genomes of soil and plant-associated and newly described type strains.</title>
        <authorList>
            <person name="Whitman W."/>
        </authorList>
    </citation>
    <scope>NUCLEOTIDE SEQUENCE [LARGE SCALE GENOMIC DNA]</scope>
    <source>
        <strain evidence="4 5">CECT 7282</strain>
    </source>
</reference>
<keyword evidence="5" id="KW-1185">Reference proteome</keyword>
<accession>A0A839VBF2</accession>
<feature type="domain" description="SUF system FeS cluster assembly SufBD core" evidence="2">
    <location>
        <begin position="209"/>
        <end position="451"/>
    </location>
</feature>
<dbReference type="NCBIfam" id="TIGR01980">
    <property type="entry name" value="sufB"/>
    <property type="match status" value="1"/>
</dbReference>
<name>A0A839VBF2_9GAMM</name>
<evidence type="ECO:0000259" key="3">
    <source>
        <dbReference type="Pfam" id="PF19295"/>
    </source>
</evidence>
<dbReference type="AlphaFoldDB" id="A0A839VBF2"/>
<organism evidence="4 5">
    <name type="scientific">Halomonas cerina</name>
    <dbReference type="NCBI Taxonomy" id="447424"/>
    <lineage>
        <taxon>Bacteria</taxon>
        <taxon>Pseudomonadati</taxon>
        <taxon>Pseudomonadota</taxon>
        <taxon>Gammaproteobacteria</taxon>
        <taxon>Oceanospirillales</taxon>
        <taxon>Halomonadaceae</taxon>
        <taxon>Halomonas</taxon>
    </lineage>
</organism>
<dbReference type="EMBL" id="JACHXP010000004">
    <property type="protein sequence ID" value="MBB3189826.1"/>
    <property type="molecule type" value="Genomic_DNA"/>
</dbReference>
<feature type="domain" description="SUF system FeS cluster assembly SufBD N-terminal" evidence="3">
    <location>
        <begin position="140"/>
        <end position="200"/>
    </location>
</feature>
<dbReference type="PANTHER" id="PTHR30508">
    <property type="entry name" value="FES CLUSTER ASSEMBLY PROTEIN SUF"/>
    <property type="match status" value="1"/>
</dbReference>
<dbReference type="InterPro" id="IPR000825">
    <property type="entry name" value="SUF_FeS_clus_asmbl_SufBD_core"/>
</dbReference>
<comment type="similarity">
    <text evidence="1">Belongs to the iron-sulfur cluster assembly SufBD family.</text>
</comment>
<sequence length="480" mass="53230">MASQEMEQLVRREYKEGFVTDIESDTVPPGLDESTIAFISHKKGEPEWMLEWRLKAYHQWLKMTPPSWAHLDYPPIDYQAISYYSAPKRDEDRPQSLDEVDPKLLETYEKLGIPLHERAALAGVAVDAVFDSVSVTTTFKEKLHEAGVIFCSISEAIRDYPELVKQYLGSVVPQGDNYFAALNSAVFTDGSFVFVPEGVTCPMELSTYFRINAANTGQFERTLIICESRAQVSYLEGCTAPQRDENQLHAAVVELVALEDASIKYSTVQNWYPGDEDGKGGIYNFVTKRGDCRGDRSHISWTQVETGSAITWKYPSCVLRGRDSIGEFYSVAVTNGRQQADTGTKMIHIGEGTRSTIVSKGISAGRADQSYRGLVKIGPRAKGARNFTQCDSLLIGDQCGAHTFPYQEIGNSTATVEHEATTSKIGEDQLFYCQSRGISEEDAVNMIVNGFCKDVFQELPMEFAVEAEALLNVTLEGAVG</sequence>
<dbReference type="GO" id="GO:0016226">
    <property type="term" value="P:iron-sulfur cluster assembly"/>
    <property type="evidence" value="ECO:0007669"/>
    <property type="project" value="InterPro"/>
</dbReference>
<dbReference type="InterPro" id="IPR037284">
    <property type="entry name" value="SUF_FeS_clus_asmbl_SufBD_sf"/>
</dbReference>
<dbReference type="Proteomes" id="UP000547614">
    <property type="component" value="Unassembled WGS sequence"/>
</dbReference>
<evidence type="ECO:0000256" key="1">
    <source>
        <dbReference type="ARBA" id="ARBA00043967"/>
    </source>
</evidence>
<dbReference type="PANTHER" id="PTHR30508:SF1">
    <property type="entry name" value="UPF0051 PROTEIN ABCI8, CHLOROPLASTIC-RELATED"/>
    <property type="match status" value="1"/>
</dbReference>
<gene>
    <name evidence="4" type="ORF">FHR94_001050</name>
</gene>
<evidence type="ECO:0000313" key="5">
    <source>
        <dbReference type="Proteomes" id="UP000547614"/>
    </source>
</evidence>
<proteinExistence type="inferred from homology"/>
<dbReference type="InterPro" id="IPR055346">
    <property type="entry name" value="Fe-S_cluster_assembly_SufBD"/>
</dbReference>
<dbReference type="InterPro" id="IPR045595">
    <property type="entry name" value="SufBD_N"/>
</dbReference>
<evidence type="ECO:0000259" key="2">
    <source>
        <dbReference type="Pfam" id="PF01458"/>
    </source>
</evidence>
<dbReference type="InterPro" id="IPR010231">
    <property type="entry name" value="SUF_FeS_clus_asmbl_SufB"/>
</dbReference>
<evidence type="ECO:0000313" key="4">
    <source>
        <dbReference type="EMBL" id="MBB3189826.1"/>
    </source>
</evidence>
<dbReference type="RefSeq" id="WP_183324579.1">
    <property type="nucleotide sequence ID" value="NZ_JACHXP010000004.1"/>
</dbReference>
<dbReference type="NCBIfam" id="NF008773">
    <property type="entry name" value="PRK11814.1"/>
    <property type="match status" value="1"/>
</dbReference>
<dbReference type="SUPFAM" id="SSF101960">
    <property type="entry name" value="Stabilizer of iron transporter SufD"/>
    <property type="match status" value="1"/>
</dbReference>
<comment type="caution">
    <text evidence="4">The sequence shown here is derived from an EMBL/GenBank/DDBJ whole genome shotgun (WGS) entry which is preliminary data.</text>
</comment>